<dbReference type="Proteomes" id="UP000027154">
    <property type="component" value="Unassembled WGS sequence"/>
</dbReference>
<name>A0ABD3Y8B1_9GAMM</name>
<evidence type="ECO:0000313" key="2">
    <source>
        <dbReference type="Proteomes" id="UP000027154"/>
    </source>
</evidence>
<dbReference type="AlphaFoldDB" id="A0ABD3Y8B1"/>
<reference evidence="1 2" key="1">
    <citation type="submission" date="2014-04" db="EMBL/GenBank/DDBJ databases">
        <title>Pseudoalteromonas galatheae sp. nov., isolated from a deep-sea polychaete near Canal Concepcion, Chile.</title>
        <authorList>
            <person name="Machado H.R."/>
            <person name="Gram L."/>
            <person name="Vynne N.G."/>
        </authorList>
    </citation>
    <scope>NUCLEOTIDE SEQUENCE [LARGE SCALE GENOMIC DNA]</scope>
    <source>
        <strain evidence="1 2">KMM216</strain>
    </source>
</reference>
<proteinExistence type="predicted"/>
<gene>
    <name evidence="1" type="ORF">DC53_11595</name>
</gene>
<accession>A0ABD3Y8B1</accession>
<dbReference type="RefSeq" id="WP_033030052.1">
    <property type="nucleotide sequence ID" value="NZ_JJNZ01000035.1"/>
</dbReference>
<protein>
    <recommendedName>
        <fullName evidence="3">Protein beta</fullName>
    </recommendedName>
</protein>
<evidence type="ECO:0000313" key="1">
    <source>
        <dbReference type="EMBL" id="KDC50710.1"/>
    </source>
</evidence>
<evidence type="ECO:0008006" key="3">
    <source>
        <dbReference type="Google" id="ProtNLM"/>
    </source>
</evidence>
<dbReference type="Pfam" id="PF14350">
    <property type="entry name" value="Beta_protein"/>
    <property type="match status" value="1"/>
</dbReference>
<comment type="caution">
    <text evidence="1">The sequence shown here is derived from an EMBL/GenBank/DDBJ whole genome shotgun (WGS) entry which is preliminary data.</text>
</comment>
<organism evidence="1 2">
    <name type="scientific">Pseudoalteromonas fuliginea</name>
    <dbReference type="NCBI Taxonomy" id="1872678"/>
    <lineage>
        <taxon>Bacteria</taxon>
        <taxon>Pseudomonadati</taxon>
        <taxon>Pseudomonadota</taxon>
        <taxon>Gammaproteobacteria</taxon>
        <taxon>Alteromonadales</taxon>
        <taxon>Pseudoalteromonadaceae</taxon>
        <taxon>Pseudoalteromonas</taxon>
    </lineage>
</organism>
<dbReference type="InterPro" id="IPR025683">
    <property type="entry name" value="Protein_beta"/>
</dbReference>
<dbReference type="EMBL" id="JJNZ01000035">
    <property type="protein sequence ID" value="KDC50710.1"/>
    <property type="molecule type" value="Genomic_DNA"/>
</dbReference>
<sequence>MFTNFKYKYSPILSISPSELNALKELPNKDKDLILPIFPLKSWATTKELSKTIEKIESTIGKNNYWIADIDYSDLAKRDKAKYRQVHFELEELIDSSNGYRNWCDFIKEHENCIPSVQLKDLSGFAYQLNTLASLQRGVVVIIKPFDIESKVTQNILPELVNIQDLFIVLDLEQITKAQVDAKEDIANYLRVIQQALPNALLSVSSTSFPDGFGGYYRSVNTIYERALYNKLKIDFPDLIYSDRGSTRATKMSGGAGVPPPRIDYSCKDEWNFIRMEFSDNNASLPSELKKEEKKELYTLIAQKIMLEPYWESDLGLWANYIIELTSKGDDYGINNAMKATAVRINKHLHTQVHYDEVVYVDDTDDDWVD</sequence>